<comment type="caution">
    <text evidence="1">The sequence shown here is derived from an EMBL/GenBank/DDBJ whole genome shotgun (WGS) entry which is preliminary data.</text>
</comment>
<gene>
    <name evidence="1" type="ORF">OIU77_030717</name>
</gene>
<sequence length="123" mass="14143">MDLKAPGPEGFEVKEVIWRCDGSKELSPEGFTFAFYRKAWIILGNELLQFVNGFLRTESGRLRLFLGNLNAHLQYADDTLVSVPNDFMSLIHVKRILMWFELASGLRLNFYKSSSVLLLEIKI</sequence>
<accession>A0ABQ9BCX9</accession>
<name>A0ABQ9BCX9_9ROSI</name>
<keyword evidence="2" id="KW-1185">Reference proteome</keyword>
<evidence type="ECO:0000313" key="1">
    <source>
        <dbReference type="EMBL" id="KAJ6382117.1"/>
    </source>
</evidence>
<reference evidence="1" key="1">
    <citation type="submission" date="2022-10" db="EMBL/GenBank/DDBJ databases">
        <authorList>
            <person name="Hyden B.L."/>
            <person name="Feng K."/>
            <person name="Yates T."/>
            <person name="Jawdy S."/>
            <person name="Smart L.B."/>
            <person name="Muchero W."/>
        </authorList>
    </citation>
    <scope>NUCLEOTIDE SEQUENCE</scope>
    <source>
        <tissue evidence="1">Shoot tip</tissue>
    </source>
</reference>
<protein>
    <submittedName>
        <fullName evidence="1">Uncharacterized protein</fullName>
    </submittedName>
</protein>
<dbReference type="EMBL" id="JAPFFI010000009">
    <property type="protein sequence ID" value="KAJ6382117.1"/>
    <property type="molecule type" value="Genomic_DNA"/>
</dbReference>
<reference evidence="1" key="2">
    <citation type="journal article" date="2023" name="Int. J. Mol. Sci.">
        <title>De Novo Assembly and Annotation of 11 Diverse Shrub Willow (Salix) Genomes Reveals Novel Gene Organization in Sex-Linked Regions.</title>
        <authorList>
            <person name="Hyden B."/>
            <person name="Feng K."/>
            <person name="Yates T.B."/>
            <person name="Jawdy S."/>
            <person name="Cereghino C."/>
            <person name="Smart L.B."/>
            <person name="Muchero W."/>
        </authorList>
    </citation>
    <scope>NUCLEOTIDE SEQUENCE</scope>
    <source>
        <tissue evidence="1">Shoot tip</tissue>
    </source>
</reference>
<evidence type="ECO:0000313" key="2">
    <source>
        <dbReference type="Proteomes" id="UP001141253"/>
    </source>
</evidence>
<proteinExistence type="predicted"/>
<organism evidence="1 2">
    <name type="scientific">Salix suchowensis</name>
    <dbReference type="NCBI Taxonomy" id="1278906"/>
    <lineage>
        <taxon>Eukaryota</taxon>
        <taxon>Viridiplantae</taxon>
        <taxon>Streptophyta</taxon>
        <taxon>Embryophyta</taxon>
        <taxon>Tracheophyta</taxon>
        <taxon>Spermatophyta</taxon>
        <taxon>Magnoliopsida</taxon>
        <taxon>eudicotyledons</taxon>
        <taxon>Gunneridae</taxon>
        <taxon>Pentapetalae</taxon>
        <taxon>rosids</taxon>
        <taxon>fabids</taxon>
        <taxon>Malpighiales</taxon>
        <taxon>Salicaceae</taxon>
        <taxon>Saliceae</taxon>
        <taxon>Salix</taxon>
    </lineage>
</organism>
<dbReference type="Proteomes" id="UP001141253">
    <property type="component" value="Chromosome 6"/>
</dbReference>